<keyword evidence="6" id="KW-0812">Transmembrane</keyword>
<keyword evidence="8" id="KW-0418">Kinase</keyword>
<dbReference type="InterPro" id="IPR035965">
    <property type="entry name" value="PAS-like_dom_sf"/>
</dbReference>
<dbReference type="EC" id="2.7.13.3" evidence="3"/>
<dbReference type="SMART" id="SM00091">
    <property type="entry name" value="PAS"/>
    <property type="match status" value="2"/>
</dbReference>
<dbReference type="SUPFAM" id="SSF47384">
    <property type="entry name" value="Homodimeric domain of signal transducing histidine kinase"/>
    <property type="match status" value="1"/>
</dbReference>
<dbReference type="RefSeq" id="WP_009857443.1">
    <property type="nucleotide sequence ID" value="NZ_JAAOCD010000003.1"/>
</dbReference>
<evidence type="ECO:0000259" key="16">
    <source>
        <dbReference type="PROSITE" id="PS50113"/>
    </source>
</evidence>
<keyword evidence="10" id="KW-1133">Transmembrane helix</keyword>
<evidence type="ECO:0000256" key="1">
    <source>
        <dbReference type="ARBA" id="ARBA00000085"/>
    </source>
</evidence>
<dbReference type="InterPro" id="IPR000014">
    <property type="entry name" value="PAS"/>
</dbReference>
<dbReference type="PANTHER" id="PTHR42878">
    <property type="entry name" value="TWO-COMPONENT HISTIDINE KINASE"/>
    <property type="match status" value="1"/>
</dbReference>
<evidence type="ECO:0000256" key="7">
    <source>
        <dbReference type="ARBA" id="ARBA00022741"/>
    </source>
</evidence>
<feature type="domain" description="PAC" evidence="16">
    <location>
        <begin position="106"/>
        <end position="160"/>
    </location>
</feature>
<dbReference type="PANTHER" id="PTHR42878:SF7">
    <property type="entry name" value="SENSOR HISTIDINE KINASE GLRK"/>
    <property type="match status" value="1"/>
</dbReference>
<dbReference type="InterPro" id="IPR003594">
    <property type="entry name" value="HATPase_dom"/>
</dbReference>
<dbReference type="Gene3D" id="1.10.287.130">
    <property type="match status" value="1"/>
</dbReference>
<dbReference type="Pfam" id="PF00512">
    <property type="entry name" value="HisKA"/>
    <property type="match status" value="1"/>
</dbReference>
<evidence type="ECO:0000256" key="12">
    <source>
        <dbReference type="ARBA" id="ARBA00023136"/>
    </source>
</evidence>
<feature type="domain" description="PAC" evidence="16">
    <location>
        <begin position="235"/>
        <end position="286"/>
    </location>
</feature>
<feature type="compositionally biased region" description="Low complexity" evidence="13">
    <location>
        <begin position="637"/>
        <end position="654"/>
    </location>
</feature>
<accession>A0ABX0HXL2</accession>
<evidence type="ECO:0000256" key="11">
    <source>
        <dbReference type="ARBA" id="ARBA00023012"/>
    </source>
</evidence>
<comment type="caution">
    <text evidence="17">The sequence shown here is derived from an EMBL/GenBank/DDBJ whole genome shotgun (WGS) entry which is preliminary data.</text>
</comment>
<dbReference type="Pfam" id="PF12860">
    <property type="entry name" value="PAS_7"/>
    <property type="match status" value="1"/>
</dbReference>
<keyword evidence="11" id="KW-0902">Two-component regulatory system</keyword>
<evidence type="ECO:0000256" key="9">
    <source>
        <dbReference type="ARBA" id="ARBA00022840"/>
    </source>
</evidence>
<dbReference type="InterPro" id="IPR036097">
    <property type="entry name" value="HisK_dim/P_sf"/>
</dbReference>
<keyword evidence="5" id="KW-0808">Transferase</keyword>
<dbReference type="SMART" id="SM00387">
    <property type="entry name" value="HATPase_c"/>
    <property type="match status" value="1"/>
</dbReference>
<evidence type="ECO:0000256" key="2">
    <source>
        <dbReference type="ARBA" id="ARBA00004141"/>
    </source>
</evidence>
<dbReference type="Proteomes" id="UP000802098">
    <property type="component" value="Unassembled WGS sequence"/>
</dbReference>
<dbReference type="SMART" id="SM00086">
    <property type="entry name" value="PAC"/>
    <property type="match status" value="2"/>
</dbReference>
<proteinExistence type="predicted"/>
<dbReference type="EMBL" id="JAAOCD010000003">
    <property type="protein sequence ID" value="NHK98336.1"/>
    <property type="molecule type" value="Genomic_DNA"/>
</dbReference>
<evidence type="ECO:0000256" key="4">
    <source>
        <dbReference type="ARBA" id="ARBA00022553"/>
    </source>
</evidence>
<dbReference type="CDD" id="cd00130">
    <property type="entry name" value="PAS"/>
    <property type="match status" value="1"/>
</dbReference>
<dbReference type="Pfam" id="PF02518">
    <property type="entry name" value="HATPase_c"/>
    <property type="match status" value="1"/>
</dbReference>
<keyword evidence="4" id="KW-0597">Phosphoprotein</keyword>
<evidence type="ECO:0000313" key="18">
    <source>
        <dbReference type="Proteomes" id="UP000802098"/>
    </source>
</evidence>
<evidence type="ECO:0000256" key="6">
    <source>
        <dbReference type="ARBA" id="ARBA00022692"/>
    </source>
</evidence>
<sequence length="679" mass="74205">MVQALAIALAALLAVTLAVQQWRAHVRWRRLVADNERLALVARQTSNAVVITDRQRRVTWVNPAFEQLTGYPLEEMVGHNPGRMLQCPGSDQGTVLAMREALGAGQRYVGEILNRARDGRLYWVDLRIEPLLDAHGWLSGFMAIQTDVTARRHSEGALRASQDFLEHTGRIGGVGGWSFDPASGRLNLTRQVWRLLGETPRENPTIADCLRRVGPQSRAEVEMLIADGLSARDRWDVDLQVITGAGQERWLRVIAESELDATGELRLIGTAQDVSVRRAVKAEALHNAALLRNAIETIDEAFVLYDPDDRLVICNDKYRALFARPGMELLTGVRYEDILRAGVRGGQYPAAQGREEEWVAQRLQVHRSGAGPFVQRLDDGRVLRVVDRVMPDGHVVGFRVDITDLVRATEAAEQADRSKSEFIGTISHELRTPLQSILGFSDLGRHFAAGHPQFEPMFRDIHDGGTRMLRLVNGLLDISKIDGTLGSLVRRPADLGELALAVVRELRPQAGARRVEIVLPEAAAALTAEVDAFRMQQVLRNVLANAIRFAPEGSSIEIAATDLGAAGRRLEILDRGPGIPEAEIEAIFKPFVQSSRTKSGAGGTGLGLAICRRIMGAHGGRITAANRDGGGARFTIELPAPSLPASASSPAAEVPSDDSPRPRKSLRQLRSERAATPSA</sequence>
<keyword evidence="12" id="KW-0472">Membrane</keyword>
<dbReference type="InterPro" id="IPR001610">
    <property type="entry name" value="PAC"/>
</dbReference>
<dbReference type="Gene3D" id="3.30.450.20">
    <property type="entry name" value="PAS domain"/>
    <property type="match status" value="3"/>
</dbReference>
<evidence type="ECO:0000259" key="15">
    <source>
        <dbReference type="PROSITE" id="PS50112"/>
    </source>
</evidence>
<evidence type="ECO:0000259" key="14">
    <source>
        <dbReference type="PROSITE" id="PS50109"/>
    </source>
</evidence>
<evidence type="ECO:0000256" key="8">
    <source>
        <dbReference type="ARBA" id="ARBA00022777"/>
    </source>
</evidence>
<dbReference type="InterPro" id="IPR050351">
    <property type="entry name" value="BphY/WalK/GraS-like"/>
</dbReference>
<dbReference type="SMART" id="SM00388">
    <property type="entry name" value="HisKA"/>
    <property type="match status" value="1"/>
</dbReference>
<dbReference type="Gene3D" id="3.30.565.10">
    <property type="entry name" value="Histidine kinase-like ATPase, C-terminal domain"/>
    <property type="match status" value="1"/>
</dbReference>
<name>A0ABX0HXL2_9BURK</name>
<dbReference type="InterPro" id="IPR004358">
    <property type="entry name" value="Sig_transdc_His_kin-like_C"/>
</dbReference>
<feature type="region of interest" description="Disordered" evidence="13">
    <location>
        <begin position="637"/>
        <end position="679"/>
    </location>
</feature>
<dbReference type="InterPro" id="IPR003661">
    <property type="entry name" value="HisK_dim/P_dom"/>
</dbReference>
<protein>
    <recommendedName>
        <fullName evidence="3">histidine kinase</fullName>
        <ecNumber evidence="3">2.7.13.3</ecNumber>
    </recommendedName>
</protein>
<dbReference type="SUPFAM" id="SSF55785">
    <property type="entry name" value="PYP-like sensor domain (PAS domain)"/>
    <property type="match status" value="3"/>
</dbReference>
<feature type="domain" description="PAS" evidence="15">
    <location>
        <begin position="34"/>
        <end position="80"/>
    </location>
</feature>
<dbReference type="InterPro" id="IPR000700">
    <property type="entry name" value="PAS-assoc_C"/>
</dbReference>
<evidence type="ECO:0000256" key="3">
    <source>
        <dbReference type="ARBA" id="ARBA00012438"/>
    </source>
</evidence>
<dbReference type="PROSITE" id="PS50109">
    <property type="entry name" value="HIS_KIN"/>
    <property type="match status" value="1"/>
</dbReference>
<keyword evidence="9" id="KW-0067">ATP-binding</keyword>
<dbReference type="CDD" id="cd00082">
    <property type="entry name" value="HisKA"/>
    <property type="match status" value="1"/>
</dbReference>
<dbReference type="PROSITE" id="PS50112">
    <property type="entry name" value="PAS"/>
    <property type="match status" value="1"/>
</dbReference>
<dbReference type="InterPro" id="IPR036890">
    <property type="entry name" value="HATPase_C_sf"/>
</dbReference>
<comment type="catalytic activity">
    <reaction evidence="1">
        <text>ATP + protein L-histidine = ADP + protein N-phospho-L-histidine.</text>
        <dbReference type="EC" id="2.7.13.3"/>
    </reaction>
</comment>
<dbReference type="NCBIfam" id="TIGR00229">
    <property type="entry name" value="sensory_box"/>
    <property type="match status" value="1"/>
</dbReference>
<organism evidence="17 18">
    <name type="scientific">Rubrivivax benzoatilyticus</name>
    <dbReference type="NCBI Taxonomy" id="316997"/>
    <lineage>
        <taxon>Bacteria</taxon>
        <taxon>Pseudomonadati</taxon>
        <taxon>Pseudomonadota</taxon>
        <taxon>Betaproteobacteria</taxon>
        <taxon>Burkholderiales</taxon>
        <taxon>Sphaerotilaceae</taxon>
        <taxon>Rubrivivax</taxon>
    </lineage>
</organism>
<gene>
    <name evidence="17" type="ORF">G7087_08115</name>
</gene>
<reference evidence="17 18" key="1">
    <citation type="submission" date="2020-03" db="EMBL/GenBank/DDBJ databases">
        <title>Rubrivivax benzoatilyticus JA2 (sequenced after 10 years sub-culturing).</title>
        <authorList>
            <person name="Gupta D."/>
            <person name="Chintalapati S."/>
            <person name="Chintalapati V.R."/>
        </authorList>
    </citation>
    <scope>NUCLEOTIDE SEQUENCE [LARGE SCALE GENOMIC DNA]</scope>
    <source>
        <strain evidence="17 18">JA2-Mal</strain>
    </source>
</reference>
<dbReference type="PRINTS" id="PR00344">
    <property type="entry name" value="BCTRLSENSOR"/>
</dbReference>
<comment type="subcellular location">
    <subcellularLocation>
        <location evidence="2">Membrane</location>
        <topology evidence="2">Multi-pass membrane protein</topology>
    </subcellularLocation>
</comment>
<evidence type="ECO:0000313" key="17">
    <source>
        <dbReference type="EMBL" id="NHK98336.1"/>
    </source>
</evidence>
<evidence type="ECO:0000256" key="10">
    <source>
        <dbReference type="ARBA" id="ARBA00022989"/>
    </source>
</evidence>
<feature type="domain" description="Histidine kinase" evidence="14">
    <location>
        <begin position="425"/>
        <end position="642"/>
    </location>
</feature>
<keyword evidence="18" id="KW-1185">Reference proteome</keyword>
<keyword evidence="7" id="KW-0547">Nucleotide-binding</keyword>
<dbReference type="SUPFAM" id="SSF55874">
    <property type="entry name" value="ATPase domain of HSP90 chaperone/DNA topoisomerase II/histidine kinase"/>
    <property type="match status" value="1"/>
</dbReference>
<dbReference type="InterPro" id="IPR005467">
    <property type="entry name" value="His_kinase_dom"/>
</dbReference>
<evidence type="ECO:0000256" key="13">
    <source>
        <dbReference type="SAM" id="MobiDB-lite"/>
    </source>
</evidence>
<dbReference type="Pfam" id="PF13426">
    <property type="entry name" value="PAS_9"/>
    <property type="match status" value="1"/>
</dbReference>
<evidence type="ECO:0000256" key="5">
    <source>
        <dbReference type="ARBA" id="ARBA00022679"/>
    </source>
</evidence>
<dbReference type="PROSITE" id="PS50113">
    <property type="entry name" value="PAC"/>
    <property type="match status" value="2"/>
</dbReference>
<dbReference type="CDD" id="cd00075">
    <property type="entry name" value="HATPase"/>
    <property type="match status" value="1"/>
</dbReference>